<accession>A0A9W9ZJB6</accession>
<dbReference type="EMBL" id="MU825948">
    <property type="protein sequence ID" value="KAJ7382009.1"/>
    <property type="molecule type" value="Genomic_DNA"/>
</dbReference>
<sequence>MTKTGQKGKEKTWLLFQGNPAADCTDALVGWSCGKLPQQSEWLKLLQVQGLGNRSTLWLVTVLRETLEDRCSIVRTWGISNPAKEPPTTKPKPSRSTTSDQNTTLIRTSTAAFYPSSSSGPTTTSNTSTTGEPTTASPSTSSGRTTTSHSTIIEPTNTSNSSNSSEPITTSRHLTRNEQTTTSSSSTSSGQLGKTTPSSTTTTSGQTSNTSSHLPTSGPATALEKPISATTAEENTCLKAHNDRRALHGASPLIWDDTLVQHAQVWADHLAATGKIRHDPNVGWEGENLATIKGHHTADCTDALVGWYDKEEPKYDYNKPGFSPETGHFTQVVWKATTAVGVAQASSGSGFSKQIFIVARYRPGGNYLRIFKENVGRKRSR</sequence>
<name>A0A9W9ZJB6_9CNID</name>
<dbReference type="SUPFAM" id="SSF55797">
    <property type="entry name" value="PR-1-like"/>
    <property type="match status" value="1"/>
</dbReference>
<feature type="compositionally biased region" description="Low complexity" evidence="1">
    <location>
        <begin position="115"/>
        <end position="171"/>
    </location>
</feature>
<keyword evidence="4" id="KW-1185">Reference proteome</keyword>
<dbReference type="Gene3D" id="3.40.33.10">
    <property type="entry name" value="CAP"/>
    <property type="match status" value="1"/>
</dbReference>
<gene>
    <name evidence="3" type="ORF">OS493_037711</name>
</gene>
<dbReference type="Pfam" id="PF00188">
    <property type="entry name" value="CAP"/>
    <property type="match status" value="1"/>
</dbReference>
<organism evidence="3 4">
    <name type="scientific">Desmophyllum pertusum</name>
    <dbReference type="NCBI Taxonomy" id="174260"/>
    <lineage>
        <taxon>Eukaryota</taxon>
        <taxon>Metazoa</taxon>
        <taxon>Cnidaria</taxon>
        <taxon>Anthozoa</taxon>
        <taxon>Hexacorallia</taxon>
        <taxon>Scleractinia</taxon>
        <taxon>Caryophylliina</taxon>
        <taxon>Caryophylliidae</taxon>
        <taxon>Desmophyllum</taxon>
    </lineage>
</organism>
<dbReference type="PROSITE" id="PS01009">
    <property type="entry name" value="CRISP_1"/>
    <property type="match status" value="1"/>
</dbReference>
<evidence type="ECO:0000259" key="2">
    <source>
        <dbReference type="SMART" id="SM00198"/>
    </source>
</evidence>
<feature type="compositionally biased region" description="Polar residues" evidence="1">
    <location>
        <begin position="100"/>
        <end position="111"/>
    </location>
</feature>
<dbReference type="GO" id="GO:0005576">
    <property type="term" value="C:extracellular region"/>
    <property type="evidence" value="ECO:0007669"/>
    <property type="project" value="InterPro"/>
</dbReference>
<dbReference type="AlphaFoldDB" id="A0A9W9ZJB6"/>
<dbReference type="InterPro" id="IPR035940">
    <property type="entry name" value="CAP_sf"/>
</dbReference>
<dbReference type="InterPro" id="IPR014044">
    <property type="entry name" value="CAP_dom"/>
</dbReference>
<proteinExistence type="predicted"/>
<dbReference type="CDD" id="cd05382">
    <property type="entry name" value="CAP_GAPR1-like"/>
    <property type="match status" value="1"/>
</dbReference>
<dbReference type="InterPro" id="IPR018244">
    <property type="entry name" value="Allrgn_V5/Tpx1_CS"/>
</dbReference>
<evidence type="ECO:0000313" key="3">
    <source>
        <dbReference type="EMBL" id="KAJ7382009.1"/>
    </source>
</evidence>
<dbReference type="Proteomes" id="UP001163046">
    <property type="component" value="Unassembled WGS sequence"/>
</dbReference>
<feature type="domain" description="SCP" evidence="2">
    <location>
        <begin position="232"/>
        <end position="369"/>
    </location>
</feature>
<feature type="compositionally biased region" description="Low complexity" evidence="1">
    <location>
        <begin position="180"/>
        <end position="212"/>
    </location>
</feature>
<dbReference type="FunFam" id="3.40.33.10:FF:000010">
    <property type="entry name" value="Predicted protein"/>
    <property type="match status" value="1"/>
</dbReference>
<dbReference type="OrthoDB" id="5950291at2759"/>
<feature type="region of interest" description="Disordered" evidence="1">
    <location>
        <begin position="78"/>
        <end position="222"/>
    </location>
</feature>
<protein>
    <recommendedName>
        <fullName evidence="2">SCP domain-containing protein</fullName>
    </recommendedName>
</protein>
<dbReference type="SMART" id="SM00198">
    <property type="entry name" value="SCP"/>
    <property type="match status" value="1"/>
</dbReference>
<reference evidence="3" key="1">
    <citation type="submission" date="2023-01" db="EMBL/GenBank/DDBJ databases">
        <title>Genome assembly of the deep-sea coral Lophelia pertusa.</title>
        <authorList>
            <person name="Herrera S."/>
            <person name="Cordes E."/>
        </authorList>
    </citation>
    <scope>NUCLEOTIDE SEQUENCE</scope>
    <source>
        <strain evidence="3">USNM1676648</strain>
        <tissue evidence="3">Polyp</tissue>
    </source>
</reference>
<dbReference type="PANTHER" id="PTHR10334">
    <property type="entry name" value="CYSTEINE-RICH SECRETORY PROTEIN-RELATED"/>
    <property type="match status" value="1"/>
</dbReference>
<dbReference type="InterPro" id="IPR034113">
    <property type="entry name" value="SCP_GAPR1-like"/>
</dbReference>
<evidence type="ECO:0000256" key="1">
    <source>
        <dbReference type="SAM" id="MobiDB-lite"/>
    </source>
</evidence>
<comment type="caution">
    <text evidence="3">The sequence shown here is derived from an EMBL/GenBank/DDBJ whole genome shotgun (WGS) entry which is preliminary data.</text>
</comment>
<dbReference type="InterPro" id="IPR001283">
    <property type="entry name" value="CRISP-related"/>
</dbReference>
<evidence type="ECO:0000313" key="4">
    <source>
        <dbReference type="Proteomes" id="UP001163046"/>
    </source>
</evidence>
<dbReference type="PRINTS" id="PR00837">
    <property type="entry name" value="V5TPXLIKE"/>
</dbReference>